<evidence type="ECO:0000313" key="3">
    <source>
        <dbReference type="Proteomes" id="UP001642483"/>
    </source>
</evidence>
<comment type="caution">
    <text evidence="2">The sequence shown here is derived from an EMBL/GenBank/DDBJ whole genome shotgun (WGS) entry which is preliminary data.</text>
</comment>
<evidence type="ECO:0000313" key="2">
    <source>
        <dbReference type="EMBL" id="CAK8677209.1"/>
    </source>
</evidence>
<dbReference type="EMBL" id="CAWYQH010000045">
    <property type="protein sequence ID" value="CAK8677209.1"/>
    <property type="molecule type" value="Genomic_DNA"/>
</dbReference>
<dbReference type="PANTHER" id="PTHR47188">
    <property type="entry name" value="PROTEIN TAR1"/>
    <property type="match status" value="1"/>
</dbReference>
<organism evidence="2 3">
    <name type="scientific">Clavelina lepadiformis</name>
    <name type="common">Light-bulb sea squirt</name>
    <name type="synonym">Ascidia lepadiformis</name>
    <dbReference type="NCBI Taxonomy" id="159417"/>
    <lineage>
        <taxon>Eukaryota</taxon>
        <taxon>Metazoa</taxon>
        <taxon>Chordata</taxon>
        <taxon>Tunicata</taxon>
        <taxon>Ascidiacea</taxon>
        <taxon>Aplousobranchia</taxon>
        <taxon>Clavelinidae</taxon>
        <taxon>Clavelina</taxon>
    </lineage>
</organism>
<reference evidence="2 3" key="1">
    <citation type="submission" date="2024-02" db="EMBL/GenBank/DDBJ databases">
        <authorList>
            <person name="Daric V."/>
            <person name="Darras S."/>
        </authorList>
    </citation>
    <scope>NUCLEOTIDE SEQUENCE [LARGE SCALE GENOMIC DNA]</scope>
</reference>
<evidence type="ECO:0008006" key="4">
    <source>
        <dbReference type="Google" id="ProtNLM"/>
    </source>
</evidence>
<gene>
    <name evidence="2" type="ORF">CVLEPA_LOCUS6611</name>
</gene>
<proteinExistence type="predicted"/>
<name>A0ABP0FFE0_CLALP</name>
<evidence type="ECO:0000256" key="1">
    <source>
        <dbReference type="SAM" id="MobiDB-lite"/>
    </source>
</evidence>
<accession>A0ABP0FFE0</accession>
<sequence length="267" mass="29008">MRRQPGPPGLTSAGPRRHSPSLRLAGFVQPPRLAHMLDSLVRVSRRVGKVADISRGPRAPRATDPTPQQSSDSRALRTVPGRPTPRSARAPGHPKAPDAAISPRPDGGSSANPPRSVRRRLKAPGRPDRPSRLPLDGFTYFLTLSSKCFSTFPHGTCSLSVSRPYLALDGVYHPLWAAFPNNPTPRRRRARTQIAAMGLTPAMGRSLDQKDAGDPRRAQDEFYTPQFRSAPKATGFGDGLIPLHSPLLRESSLVSFPPLSNMLKFSG</sequence>
<dbReference type="Proteomes" id="UP001642483">
    <property type="component" value="Unassembled WGS sequence"/>
</dbReference>
<feature type="region of interest" description="Disordered" evidence="1">
    <location>
        <begin position="48"/>
        <end position="134"/>
    </location>
</feature>
<keyword evidence="3" id="KW-1185">Reference proteome</keyword>
<dbReference type="PANTHER" id="PTHR47188:SF1">
    <property type="entry name" value="PROTEIN TAR1"/>
    <property type="match status" value="1"/>
</dbReference>
<dbReference type="InterPro" id="IPR044792">
    <property type="entry name" value="TAR1"/>
</dbReference>
<feature type="region of interest" description="Disordered" evidence="1">
    <location>
        <begin position="1"/>
        <end position="31"/>
    </location>
</feature>
<protein>
    <recommendedName>
        <fullName evidence="4">Protein TAR1</fullName>
    </recommendedName>
</protein>